<gene>
    <name evidence="2" type="ORF">E2C01_083317</name>
</gene>
<name>A0A5B7J0W2_PORTR</name>
<organism evidence="2 3">
    <name type="scientific">Portunus trituberculatus</name>
    <name type="common">Swimming crab</name>
    <name type="synonym">Neptunus trituberculatus</name>
    <dbReference type="NCBI Taxonomy" id="210409"/>
    <lineage>
        <taxon>Eukaryota</taxon>
        <taxon>Metazoa</taxon>
        <taxon>Ecdysozoa</taxon>
        <taxon>Arthropoda</taxon>
        <taxon>Crustacea</taxon>
        <taxon>Multicrustacea</taxon>
        <taxon>Malacostraca</taxon>
        <taxon>Eumalacostraca</taxon>
        <taxon>Eucarida</taxon>
        <taxon>Decapoda</taxon>
        <taxon>Pleocyemata</taxon>
        <taxon>Brachyura</taxon>
        <taxon>Eubrachyura</taxon>
        <taxon>Portunoidea</taxon>
        <taxon>Portunidae</taxon>
        <taxon>Portuninae</taxon>
        <taxon>Portunus</taxon>
    </lineage>
</organism>
<feature type="compositionally biased region" description="Basic residues" evidence="1">
    <location>
        <begin position="156"/>
        <end position="173"/>
    </location>
</feature>
<keyword evidence="3" id="KW-1185">Reference proteome</keyword>
<accession>A0A5B7J0W2</accession>
<feature type="compositionally biased region" description="Basic residues" evidence="1">
    <location>
        <begin position="135"/>
        <end position="146"/>
    </location>
</feature>
<dbReference type="AlphaFoldDB" id="A0A5B7J0W2"/>
<sequence>MTLDTTSFIYLNSLSTLISLLILPHSSLKPEKFFSIVSSVSFLKPIGVSIKRWLSLGVCFDSATRLAALLGSISLSRYSFLICDLTLISFGDRRTYGPLSPCTGDPRNLTVRSSNYHQLEVRPTDLPIRHSHLMRHPPGQIRRHPKFATNPPGKSVNRRYPVRRRQHHTSTFP</sequence>
<dbReference type="EMBL" id="VSRR010077717">
    <property type="protein sequence ID" value="MPC88415.1"/>
    <property type="molecule type" value="Genomic_DNA"/>
</dbReference>
<feature type="region of interest" description="Disordered" evidence="1">
    <location>
        <begin position="135"/>
        <end position="173"/>
    </location>
</feature>
<reference evidence="2 3" key="1">
    <citation type="submission" date="2019-05" db="EMBL/GenBank/DDBJ databases">
        <title>Another draft genome of Portunus trituberculatus and its Hox gene families provides insights of decapod evolution.</title>
        <authorList>
            <person name="Jeong J.-H."/>
            <person name="Song I."/>
            <person name="Kim S."/>
            <person name="Choi T."/>
            <person name="Kim D."/>
            <person name="Ryu S."/>
            <person name="Kim W."/>
        </authorList>
    </citation>
    <scope>NUCLEOTIDE SEQUENCE [LARGE SCALE GENOMIC DNA]</scope>
    <source>
        <tissue evidence="2">Muscle</tissue>
    </source>
</reference>
<dbReference type="Proteomes" id="UP000324222">
    <property type="component" value="Unassembled WGS sequence"/>
</dbReference>
<comment type="caution">
    <text evidence="2">The sequence shown here is derived from an EMBL/GenBank/DDBJ whole genome shotgun (WGS) entry which is preliminary data.</text>
</comment>
<evidence type="ECO:0000313" key="2">
    <source>
        <dbReference type="EMBL" id="MPC88415.1"/>
    </source>
</evidence>
<evidence type="ECO:0000256" key="1">
    <source>
        <dbReference type="SAM" id="MobiDB-lite"/>
    </source>
</evidence>
<protein>
    <submittedName>
        <fullName evidence="2">Uncharacterized protein</fullName>
    </submittedName>
</protein>
<evidence type="ECO:0000313" key="3">
    <source>
        <dbReference type="Proteomes" id="UP000324222"/>
    </source>
</evidence>
<proteinExistence type="predicted"/>